<feature type="region of interest" description="Disordered" evidence="1">
    <location>
        <begin position="788"/>
        <end position="836"/>
    </location>
</feature>
<dbReference type="Proteomes" id="UP000222788">
    <property type="component" value="Unassembled WGS sequence"/>
</dbReference>
<dbReference type="PANTHER" id="PTHR44163">
    <property type="entry name" value="U3 SMALL NUCLEOLAR RNA-ASSOCIATED PROTEIN 4 HOMOLOG"/>
    <property type="match status" value="1"/>
</dbReference>
<dbReference type="GO" id="GO:0000462">
    <property type="term" value="P:maturation of SSU-rRNA from tricistronic rRNA transcript (SSU-rRNA, 5.8S rRNA, LSU-rRNA)"/>
    <property type="evidence" value="ECO:0007669"/>
    <property type="project" value="InterPro"/>
</dbReference>
<dbReference type="InterPro" id="IPR001680">
    <property type="entry name" value="WD40_rpt"/>
</dbReference>
<dbReference type="InterPro" id="IPR046351">
    <property type="entry name" value="UTP4"/>
</dbReference>
<dbReference type="GO" id="GO:0032040">
    <property type="term" value="C:small-subunit processome"/>
    <property type="evidence" value="ECO:0007669"/>
    <property type="project" value="TreeGrafter"/>
</dbReference>
<feature type="region of interest" description="Disordered" evidence="1">
    <location>
        <begin position="722"/>
        <end position="766"/>
    </location>
</feature>
<dbReference type="AlphaFoldDB" id="A0A2C5X8P8"/>
<dbReference type="Gene3D" id="2.130.10.10">
    <property type="entry name" value="YVTN repeat-like/Quinoprotein amine dehydrogenase"/>
    <property type="match status" value="3"/>
</dbReference>
<name>A0A2C5X8P8_9PEZI</name>
<dbReference type="Pfam" id="PF00400">
    <property type="entry name" value="WD40"/>
    <property type="match status" value="1"/>
</dbReference>
<dbReference type="GO" id="GO:0030686">
    <property type="term" value="C:90S preribosome"/>
    <property type="evidence" value="ECO:0007669"/>
    <property type="project" value="InterPro"/>
</dbReference>
<dbReference type="STRING" id="1035309.A0A2C5X8P8"/>
<proteinExistence type="predicted"/>
<dbReference type="SUPFAM" id="SSF50978">
    <property type="entry name" value="WD40 repeat-like"/>
    <property type="match status" value="2"/>
</dbReference>
<evidence type="ECO:0000313" key="3">
    <source>
        <dbReference type="Proteomes" id="UP000222788"/>
    </source>
</evidence>
<sequence>MDIHRCRFVPFPPGAINSIAVSHPRPESKAQVNNVRVAIGRDNGDIELWNPRKGDWQQEKIIFGGKDRSVDSLAWITGIDHKVGDAAALGPMRLFSTGYTSTVTEWDITEGKPRAHASGPHGDIWCMASVSPTLSSVNSGKPITPRIVVGTVNGELALYSVADDELRFDRIVARSTTKGTKMLSVAFQNPRTAVVGCSDGTIRVYDIVKGMLLRKMTLGADASGGTKEIIVWAVKCLPNGDIVSADSSGQVCIWDGRTYTQAQRIQSHDQDVLSLTCSLDGNTIVSGGMDRRTIVYKKNSGSNRWSKIWGRRYHEHDVKTLATFEVSDTSVVLAGGPDATPVLIPLKEAGMENHRRLPMLPHRTPLQSAPDSRIIVSWWGHQVNIWTLHKSFNELLSEKACDSKDVRENWKLLKTVMISGDNNITSASISTDGSLLVVATNSSIKAFRIASSSPLKPSTFNLVSIPLTENIATLGAHTVQISPNGKWLSIVRACDNVYMAPIIETKGNRLEESVVIGPKVQRLKRFTRELSNVATASGLGRYDRSITQLAYSADSNMLATADLAGYVDTWVIKDFLGASAQSSASGDEEDSDDEDENAVSSWVKNPRGALLPKLVGSPSALSFSNYVPSSPEKALLAPIESKDDVDDYTLLAVTVNFNVTAFNTLKGTLTRWSRRNHRSALPTQMLETRDVVKGILWEGSRVWMYGISFVFMLDLNQDLERPTNKTNGRTLLTAEDATRKRKRSANDSGAGGKMARGTLGPVSIGKQTAGSTTVMEVFEYDTYRSHGAKAAAAEAPRSEDGEDESSDDEMDGTSELAKRRAQEMQLQQSAAADDGTTKPKAYGFTFKYRHILGMVPLSAGTNEGVEVALIERPLWEVDLPERYAGAHEKVR</sequence>
<reference evidence="2 3" key="2">
    <citation type="journal article" date="2013" name="IMA Fungus">
        <title>IMA Genome-F 1: Ceratocystis fimbriata: Draft nuclear genome sequence for the plant pathogen, Ceratocystis fimbriata.</title>
        <authorList>
            <person name="Wilken P.M."/>
            <person name="Steenkamp E.T."/>
            <person name="Wingfield M.J."/>
            <person name="de Beer Z.W."/>
            <person name="Wingfield B.D."/>
        </authorList>
    </citation>
    <scope>NUCLEOTIDE SEQUENCE [LARGE SCALE GENOMIC DNA]</scope>
    <source>
        <strain evidence="2 3">CBS 114723</strain>
    </source>
</reference>
<reference evidence="2 3" key="1">
    <citation type="journal article" date="2013" name="Fungal Biol.">
        <title>Analysis of microsatellite markers in the genome of the plant pathogen Ceratocystis fimbriata.</title>
        <authorList>
            <person name="Simpson M.C."/>
            <person name="Wilken P.M."/>
            <person name="Coetzee M.P."/>
            <person name="Wingfield M.J."/>
            <person name="Wingfield B.D."/>
        </authorList>
    </citation>
    <scope>NUCLEOTIDE SEQUENCE [LARGE SCALE GENOMIC DNA]</scope>
    <source>
        <strain evidence="2 3">CBS 114723</strain>
    </source>
</reference>
<dbReference type="OrthoDB" id="8883818at2759"/>
<feature type="compositionally biased region" description="Acidic residues" evidence="1">
    <location>
        <begin position="800"/>
        <end position="812"/>
    </location>
</feature>
<dbReference type="GO" id="GO:0034455">
    <property type="term" value="C:t-UTP complex"/>
    <property type="evidence" value="ECO:0007669"/>
    <property type="project" value="TreeGrafter"/>
</dbReference>
<dbReference type="InterPro" id="IPR015943">
    <property type="entry name" value="WD40/YVTN_repeat-like_dom_sf"/>
</dbReference>
<dbReference type="SMART" id="SM00320">
    <property type="entry name" value="WD40"/>
    <property type="match status" value="7"/>
</dbReference>
<keyword evidence="3" id="KW-1185">Reference proteome</keyword>
<evidence type="ECO:0000313" key="2">
    <source>
        <dbReference type="EMBL" id="PHH53900.1"/>
    </source>
</evidence>
<dbReference type="EMBL" id="APWK03000035">
    <property type="protein sequence ID" value="PHH53900.1"/>
    <property type="molecule type" value="Genomic_DNA"/>
</dbReference>
<accession>A0A2C5X8P8</accession>
<dbReference type="PANTHER" id="PTHR44163:SF1">
    <property type="entry name" value="U3 SMALL NUCLEOLAR RNA-ASSOCIATED PROTEIN 4 HOMOLOG"/>
    <property type="match status" value="1"/>
</dbReference>
<dbReference type="GO" id="GO:0003723">
    <property type="term" value="F:RNA binding"/>
    <property type="evidence" value="ECO:0007669"/>
    <property type="project" value="TreeGrafter"/>
</dbReference>
<gene>
    <name evidence="2" type="primary">utp4</name>
    <name evidence="2" type="ORF">CFIMG_002742RA</name>
</gene>
<protein>
    <submittedName>
        <fullName evidence="2">U3 small nucleolar RNA-associated protein 4</fullName>
    </submittedName>
</protein>
<comment type="caution">
    <text evidence="2">The sequence shown here is derived from an EMBL/GenBank/DDBJ whole genome shotgun (WGS) entry which is preliminary data.</text>
</comment>
<organism evidence="2 3">
    <name type="scientific">Ceratocystis fimbriata CBS 114723</name>
    <dbReference type="NCBI Taxonomy" id="1035309"/>
    <lineage>
        <taxon>Eukaryota</taxon>
        <taxon>Fungi</taxon>
        <taxon>Dikarya</taxon>
        <taxon>Ascomycota</taxon>
        <taxon>Pezizomycotina</taxon>
        <taxon>Sordariomycetes</taxon>
        <taxon>Hypocreomycetidae</taxon>
        <taxon>Microascales</taxon>
        <taxon>Ceratocystidaceae</taxon>
        <taxon>Ceratocystis</taxon>
    </lineage>
</organism>
<dbReference type="InterPro" id="IPR036322">
    <property type="entry name" value="WD40_repeat_dom_sf"/>
</dbReference>
<evidence type="ECO:0000256" key="1">
    <source>
        <dbReference type="SAM" id="MobiDB-lite"/>
    </source>
</evidence>